<dbReference type="SUPFAM" id="SSF49373">
    <property type="entry name" value="Invasin/intimin cell-adhesion fragments"/>
    <property type="match status" value="1"/>
</dbReference>
<reference evidence="3 4" key="1">
    <citation type="submission" date="2012-06" db="EMBL/GenBank/DDBJ databases">
        <title>The complete genome of Aequorivita sublithincola DSM 14238.</title>
        <authorList>
            <consortium name="US DOE Joint Genome Institute (JGI-PGF)"/>
            <person name="Lucas S."/>
            <person name="Copeland A."/>
            <person name="Lapidus A."/>
            <person name="Goodwin L."/>
            <person name="Pitluck S."/>
            <person name="Peters L."/>
            <person name="Munk A.C.C."/>
            <person name="Kyrpides N."/>
            <person name="Mavromatis K."/>
            <person name="Pagani I."/>
            <person name="Ivanova N."/>
            <person name="Ovchinnikova G."/>
            <person name="Zeytun A."/>
            <person name="Detter J.C."/>
            <person name="Han C."/>
            <person name="Land M."/>
            <person name="Hauser L."/>
            <person name="Markowitz V."/>
            <person name="Cheng J.-F."/>
            <person name="Hugenholtz P."/>
            <person name="Woyke T."/>
            <person name="Wu D."/>
            <person name="Tindall B."/>
            <person name="Faehnrich R."/>
            <person name="Brambilla E."/>
            <person name="Klenk H.-P."/>
            <person name="Eisen J.A."/>
        </authorList>
    </citation>
    <scope>NUCLEOTIDE SEQUENCE [LARGE SCALE GENOMIC DNA]</scope>
    <source>
        <strain evidence="4">DSM 14238 / LMG 21431 / ACAM 643 / 9-3</strain>
    </source>
</reference>
<evidence type="ECO:0000259" key="2">
    <source>
        <dbReference type="SMART" id="SM00635"/>
    </source>
</evidence>
<dbReference type="HOGENOM" id="CLU_2140533_0_0_10"/>
<dbReference type="EMBL" id="CP003280">
    <property type="protein sequence ID" value="AFL80712.1"/>
    <property type="molecule type" value="Genomic_DNA"/>
</dbReference>
<sequence>MRKIKLLIPIFLMFLAISCSKDDQNAEVSSITIKEGHLELKRLETRQLTVKIEPANAPNQDIIWSSSDENVALVNELGAVTCRYELGYTIISAKSANGIIAECRVDVVIKFP</sequence>
<dbReference type="Proteomes" id="UP000006049">
    <property type="component" value="Chromosome"/>
</dbReference>
<feature type="domain" description="BIG2" evidence="2">
    <location>
        <begin position="27"/>
        <end position="102"/>
    </location>
</feature>
<dbReference type="AlphaFoldDB" id="I3YUP4"/>
<dbReference type="STRING" id="746697.Aeqsu_1216"/>
<dbReference type="Gene3D" id="2.60.40.1080">
    <property type="match status" value="1"/>
</dbReference>
<keyword evidence="1" id="KW-0732">Signal</keyword>
<evidence type="ECO:0000313" key="4">
    <source>
        <dbReference type="Proteomes" id="UP000006049"/>
    </source>
</evidence>
<dbReference type="KEGG" id="asl:Aeqsu_1216"/>
<accession>I3YUP4</accession>
<dbReference type="OrthoDB" id="9804686at2"/>
<evidence type="ECO:0000256" key="1">
    <source>
        <dbReference type="SAM" id="SignalP"/>
    </source>
</evidence>
<gene>
    <name evidence="3" type="ordered locus">Aeqsu_1216</name>
</gene>
<dbReference type="InterPro" id="IPR008964">
    <property type="entry name" value="Invasin/intimin_cell_adhesion"/>
</dbReference>
<keyword evidence="4" id="KW-1185">Reference proteome</keyword>
<name>I3YUP4_AEQSU</name>
<dbReference type="InterPro" id="IPR003343">
    <property type="entry name" value="Big_2"/>
</dbReference>
<dbReference type="eggNOG" id="COG5492">
    <property type="taxonomic scope" value="Bacteria"/>
</dbReference>
<dbReference type="PROSITE" id="PS51257">
    <property type="entry name" value="PROKAR_LIPOPROTEIN"/>
    <property type="match status" value="1"/>
</dbReference>
<evidence type="ECO:0000313" key="3">
    <source>
        <dbReference type="EMBL" id="AFL80712.1"/>
    </source>
</evidence>
<dbReference type="RefSeq" id="WP_014781970.1">
    <property type="nucleotide sequence ID" value="NC_018013.1"/>
</dbReference>
<dbReference type="SMART" id="SM00635">
    <property type="entry name" value="BID_2"/>
    <property type="match status" value="1"/>
</dbReference>
<organism evidence="3 4">
    <name type="scientific">Aequorivita sublithincola (strain DSM 14238 / LMG 21431 / ACAM 643 / 9-3)</name>
    <dbReference type="NCBI Taxonomy" id="746697"/>
    <lineage>
        <taxon>Bacteria</taxon>
        <taxon>Pseudomonadati</taxon>
        <taxon>Bacteroidota</taxon>
        <taxon>Flavobacteriia</taxon>
        <taxon>Flavobacteriales</taxon>
        <taxon>Flavobacteriaceae</taxon>
        <taxon>Aequorivita</taxon>
    </lineage>
</organism>
<protein>
    <submittedName>
        <fullName evidence="3">Ig-like domain-containing surface protein</fullName>
    </submittedName>
</protein>
<feature type="signal peptide" evidence="1">
    <location>
        <begin position="1"/>
        <end position="21"/>
    </location>
</feature>
<feature type="chain" id="PRO_5003682878" evidence="1">
    <location>
        <begin position="22"/>
        <end position="112"/>
    </location>
</feature>
<proteinExistence type="predicted"/>
<dbReference type="Pfam" id="PF02368">
    <property type="entry name" value="Big_2"/>
    <property type="match status" value="1"/>
</dbReference>